<evidence type="ECO:0000313" key="2">
    <source>
        <dbReference type="Proteomes" id="UP000091967"/>
    </source>
</evidence>
<dbReference type="AlphaFoldDB" id="A0A1B8AES5"/>
<comment type="caution">
    <text evidence="1">The sequence shown here is derived from an EMBL/GenBank/DDBJ whole genome shotgun (WGS) entry which is preliminary data.</text>
</comment>
<proteinExistence type="predicted"/>
<name>A0A1B8AES5_FUSPO</name>
<keyword evidence="2" id="KW-1185">Reference proteome</keyword>
<reference evidence="1 2" key="1">
    <citation type="submission" date="2016-06" db="EMBL/GenBank/DDBJ databases">
        <title>Living apart together: crosstalk between the core and supernumerary genomes in a fungal plant pathogen.</title>
        <authorList>
            <person name="Vanheule A."/>
            <person name="Audenaert K."/>
            <person name="Warris S."/>
            <person name="Van De Geest H."/>
            <person name="Schijlen E."/>
            <person name="Hofte M."/>
            <person name="De Saeger S."/>
            <person name="Haesaert G."/>
            <person name="Waalwijk C."/>
            <person name="Van Der Lee T."/>
        </authorList>
    </citation>
    <scope>NUCLEOTIDE SEQUENCE [LARGE SCALE GENOMIC DNA]</scope>
    <source>
        <strain evidence="1 2">2516</strain>
    </source>
</reference>
<gene>
    <name evidence="1" type="ORF">FPOA_10644</name>
</gene>
<protein>
    <submittedName>
        <fullName evidence="1">Uncharacterized protein</fullName>
    </submittedName>
</protein>
<sequence length="115" mass="12374">MSATSDVAHKTSAEIKASAPATIADTDLTGTFTPAAEAKTATEHLIDTDITTEIATAESTTSGFESLRLRHKTTYKQVKGSHLNASMLERVFLGVINEPGYTYVRRIDSTKLSVL</sequence>
<organism evidence="1 2">
    <name type="scientific">Fusarium poae</name>
    <dbReference type="NCBI Taxonomy" id="36050"/>
    <lineage>
        <taxon>Eukaryota</taxon>
        <taxon>Fungi</taxon>
        <taxon>Dikarya</taxon>
        <taxon>Ascomycota</taxon>
        <taxon>Pezizomycotina</taxon>
        <taxon>Sordariomycetes</taxon>
        <taxon>Hypocreomycetidae</taxon>
        <taxon>Hypocreales</taxon>
        <taxon>Nectriaceae</taxon>
        <taxon>Fusarium</taxon>
    </lineage>
</organism>
<accession>A0A1B8AES5</accession>
<dbReference type="Proteomes" id="UP000091967">
    <property type="component" value="Unassembled WGS sequence"/>
</dbReference>
<evidence type="ECO:0000313" key="1">
    <source>
        <dbReference type="EMBL" id="OBS18919.1"/>
    </source>
</evidence>
<dbReference type="EMBL" id="LYXU01000004">
    <property type="protein sequence ID" value="OBS18919.1"/>
    <property type="molecule type" value="Genomic_DNA"/>
</dbReference>